<dbReference type="Proteomes" id="UP001252207">
    <property type="component" value="Unassembled WGS sequence"/>
</dbReference>
<protein>
    <submittedName>
        <fullName evidence="2">Uncharacterized protein</fullName>
    </submittedName>
</protein>
<sequence length="217" mass="26177">MSMSPIYALIIAAIASIMTHLFSSFRFKNELTIKKKEKNINDAKDMISQYEKELVKRIYLTRAYLYDLIDLKIKNKEIDSSFRELYKKTISEWNLSLDYKYNVIYRSGMLGETVGLQKIQKNLKEFHDFINNNMKNKENLDEVEIQKQIELLKKFQQETYAFVSKLHHKADENWNTIFLSRSKIKYFFYLCFDYTFKTLVIYILLSITLFLYEFFVR</sequence>
<organism evidence="2 3">
    <name type="scientific">Providencia huaxiensis</name>
    <dbReference type="NCBI Taxonomy" id="2027290"/>
    <lineage>
        <taxon>Bacteria</taxon>
        <taxon>Pseudomonadati</taxon>
        <taxon>Pseudomonadota</taxon>
        <taxon>Gammaproteobacteria</taxon>
        <taxon>Enterobacterales</taxon>
        <taxon>Morganellaceae</taxon>
        <taxon>Providencia</taxon>
    </lineage>
</organism>
<keyword evidence="3" id="KW-1185">Reference proteome</keyword>
<feature type="transmembrane region" description="Helical" evidence="1">
    <location>
        <begin position="6"/>
        <end position="27"/>
    </location>
</feature>
<dbReference type="EMBL" id="JANAVW010000001">
    <property type="protein sequence ID" value="MDT0132086.1"/>
    <property type="molecule type" value="Genomic_DNA"/>
</dbReference>
<keyword evidence="1" id="KW-1133">Transmembrane helix</keyword>
<dbReference type="RefSeq" id="WP_102138902.1">
    <property type="nucleotide sequence ID" value="NZ_CP031123.2"/>
</dbReference>
<gene>
    <name evidence="2" type="ORF">NLX89_01810</name>
</gene>
<name>A0ABU2ISP0_9GAMM</name>
<proteinExistence type="predicted"/>
<keyword evidence="1" id="KW-0472">Membrane</keyword>
<evidence type="ECO:0000313" key="2">
    <source>
        <dbReference type="EMBL" id="MDT0132086.1"/>
    </source>
</evidence>
<evidence type="ECO:0000313" key="3">
    <source>
        <dbReference type="Proteomes" id="UP001252207"/>
    </source>
</evidence>
<keyword evidence="1" id="KW-0812">Transmembrane</keyword>
<reference evidence="2 3" key="1">
    <citation type="submission" date="2022-06" db="EMBL/GenBank/DDBJ databases">
        <title>Chromosome and plasmid sequencings of Enterobacteriales species co-exiting double carbapenemases.</title>
        <authorList>
            <person name="Fu Y."/>
        </authorList>
    </citation>
    <scope>NUCLEOTIDE SEQUENCE [LARGE SCALE GENOMIC DNA]</scope>
    <source>
        <strain evidence="2 3">21030615019</strain>
    </source>
</reference>
<dbReference type="GeneID" id="89488432"/>
<feature type="transmembrane region" description="Helical" evidence="1">
    <location>
        <begin position="186"/>
        <end position="212"/>
    </location>
</feature>
<accession>A0ABU2ISP0</accession>
<evidence type="ECO:0000256" key="1">
    <source>
        <dbReference type="SAM" id="Phobius"/>
    </source>
</evidence>
<comment type="caution">
    <text evidence="2">The sequence shown here is derived from an EMBL/GenBank/DDBJ whole genome shotgun (WGS) entry which is preliminary data.</text>
</comment>